<dbReference type="AlphaFoldDB" id="A0A1M6UKW9"/>
<evidence type="ECO:0000256" key="2">
    <source>
        <dbReference type="ARBA" id="ARBA00022695"/>
    </source>
</evidence>
<evidence type="ECO:0000259" key="3">
    <source>
        <dbReference type="Pfam" id="PF12804"/>
    </source>
</evidence>
<dbReference type="InterPro" id="IPR025877">
    <property type="entry name" value="MobA-like_NTP_Trfase"/>
</dbReference>
<accession>A0A1M6UKW9</accession>
<dbReference type="EMBL" id="FRBC01000013">
    <property type="protein sequence ID" value="SHK69884.1"/>
    <property type="molecule type" value="Genomic_DNA"/>
</dbReference>
<keyword evidence="1" id="KW-0808">Transferase</keyword>
<dbReference type="GO" id="GO:0016779">
    <property type="term" value="F:nucleotidyltransferase activity"/>
    <property type="evidence" value="ECO:0007669"/>
    <property type="project" value="UniProtKB-KW"/>
</dbReference>
<evidence type="ECO:0000313" key="5">
    <source>
        <dbReference type="Proteomes" id="UP000184263"/>
    </source>
</evidence>
<dbReference type="Proteomes" id="UP000184263">
    <property type="component" value="Unassembled WGS sequence"/>
</dbReference>
<organism evidence="4 5">
    <name type="scientific">Selenomonas ruminantium</name>
    <dbReference type="NCBI Taxonomy" id="971"/>
    <lineage>
        <taxon>Bacteria</taxon>
        <taxon>Bacillati</taxon>
        <taxon>Bacillota</taxon>
        <taxon>Negativicutes</taxon>
        <taxon>Selenomonadales</taxon>
        <taxon>Selenomonadaceae</taxon>
        <taxon>Selenomonas</taxon>
    </lineage>
</organism>
<keyword evidence="4" id="KW-0418">Kinase</keyword>
<proteinExistence type="predicted"/>
<dbReference type="PANTHER" id="PTHR43584">
    <property type="entry name" value="NUCLEOTIDYL TRANSFERASE"/>
    <property type="match status" value="1"/>
</dbReference>
<reference evidence="4 5" key="1">
    <citation type="submission" date="2016-11" db="EMBL/GenBank/DDBJ databases">
        <authorList>
            <person name="Jaros S."/>
            <person name="Januszkiewicz K."/>
            <person name="Wedrychowicz H."/>
        </authorList>
    </citation>
    <scope>NUCLEOTIDE SEQUENCE [LARGE SCALE GENOMIC DNA]</scope>
    <source>
        <strain evidence="4 5">HD4</strain>
    </source>
</reference>
<sequence length="253" mass="28494">MGESKVQAIIMAAGRGSRLGNLTDDIPKAFLKARGYRLIDYNVALLREYGIKDIKIVTGYKAGLYEELAQTHAGVTCIYNPFYEYCNVLGSFFMAQDKLSDEDTIYLHADTLCDTGIFQDMIQGKGDIVMPVDFKPCDREAMKVTTRAGQIIKVSKEIVEEDSEGEFIGMAKLSSKVMPAIKSASKKLMRDGCLKSYFEGAIQEVIHEGKYYVSAMPTHNRFWGEVDFAEDYQYVQDNLPDTLWQIAEKHKDA</sequence>
<dbReference type="Gene3D" id="3.90.550.10">
    <property type="entry name" value="Spore Coat Polysaccharide Biosynthesis Protein SpsA, Chain A"/>
    <property type="match status" value="1"/>
</dbReference>
<protein>
    <submittedName>
        <fullName evidence="4">Choline kinase</fullName>
    </submittedName>
</protein>
<dbReference type="CDD" id="cd02523">
    <property type="entry name" value="PC_cytidylyltransferase"/>
    <property type="match status" value="1"/>
</dbReference>
<keyword evidence="2" id="KW-0548">Nucleotidyltransferase</keyword>
<feature type="domain" description="MobA-like NTP transferase" evidence="3">
    <location>
        <begin position="8"/>
        <end position="132"/>
    </location>
</feature>
<name>A0A1M6UKW9_SELRU</name>
<dbReference type="SUPFAM" id="SSF53448">
    <property type="entry name" value="Nucleotide-diphospho-sugar transferases"/>
    <property type="match status" value="1"/>
</dbReference>
<dbReference type="PANTHER" id="PTHR43584:SF8">
    <property type="entry name" value="N-ACETYLMURAMATE ALPHA-1-PHOSPHATE URIDYLYLTRANSFERASE"/>
    <property type="match status" value="1"/>
</dbReference>
<dbReference type="InterPro" id="IPR050065">
    <property type="entry name" value="GlmU-like"/>
</dbReference>
<evidence type="ECO:0000313" key="4">
    <source>
        <dbReference type="EMBL" id="SHK69884.1"/>
    </source>
</evidence>
<evidence type="ECO:0000256" key="1">
    <source>
        <dbReference type="ARBA" id="ARBA00022679"/>
    </source>
</evidence>
<dbReference type="InterPro" id="IPR029044">
    <property type="entry name" value="Nucleotide-diphossugar_trans"/>
</dbReference>
<gene>
    <name evidence="4" type="ORF">SAMN05216582_11318</name>
</gene>
<dbReference type="GO" id="GO:0016301">
    <property type="term" value="F:kinase activity"/>
    <property type="evidence" value="ECO:0007669"/>
    <property type="project" value="UniProtKB-KW"/>
</dbReference>
<dbReference type="Pfam" id="PF12804">
    <property type="entry name" value="NTP_transf_3"/>
    <property type="match status" value="1"/>
</dbReference>